<feature type="chain" id="PRO_5034181731" evidence="1">
    <location>
        <begin position="34"/>
        <end position="260"/>
    </location>
</feature>
<reference evidence="2" key="1">
    <citation type="journal article" date="2014" name="Int. J. Syst. Evol. Microbiol.">
        <title>Complete genome sequence of Corynebacterium casei LMG S-19264T (=DSM 44701T), isolated from a smear-ripened cheese.</title>
        <authorList>
            <consortium name="US DOE Joint Genome Institute (JGI-PGF)"/>
            <person name="Walter F."/>
            <person name="Albersmeier A."/>
            <person name="Kalinowski J."/>
            <person name="Ruckert C."/>
        </authorList>
    </citation>
    <scope>NUCLEOTIDE SEQUENCE</scope>
    <source>
        <strain evidence="2">KCTC 32337</strain>
    </source>
</reference>
<dbReference type="RefSeq" id="WP_191867276.1">
    <property type="nucleotide sequence ID" value="NZ_BMZC01000019.1"/>
</dbReference>
<dbReference type="Proteomes" id="UP000622604">
    <property type="component" value="Unassembled WGS sequence"/>
</dbReference>
<comment type="caution">
    <text evidence="2">The sequence shown here is derived from an EMBL/GenBank/DDBJ whole genome shotgun (WGS) entry which is preliminary data.</text>
</comment>
<dbReference type="AlphaFoldDB" id="A0A8H9IDT1"/>
<keyword evidence="1" id="KW-0732">Signal</keyword>
<evidence type="ECO:0000256" key="1">
    <source>
        <dbReference type="SAM" id="SignalP"/>
    </source>
</evidence>
<name>A0A8H9IDT1_9ALTE</name>
<evidence type="ECO:0000313" key="2">
    <source>
        <dbReference type="EMBL" id="GGZ81698.1"/>
    </source>
</evidence>
<evidence type="ECO:0000313" key="3">
    <source>
        <dbReference type="Proteomes" id="UP000622604"/>
    </source>
</evidence>
<organism evidence="2 3">
    <name type="scientific">Paraglaciecola chathamensis</name>
    <dbReference type="NCBI Taxonomy" id="368405"/>
    <lineage>
        <taxon>Bacteria</taxon>
        <taxon>Pseudomonadati</taxon>
        <taxon>Pseudomonadota</taxon>
        <taxon>Gammaproteobacteria</taxon>
        <taxon>Alteromonadales</taxon>
        <taxon>Alteromonadaceae</taxon>
        <taxon>Paraglaciecola</taxon>
    </lineage>
</organism>
<feature type="signal peptide" evidence="1">
    <location>
        <begin position="1"/>
        <end position="33"/>
    </location>
</feature>
<proteinExistence type="predicted"/>
<dbReference type="EMBL" id="BMZC01000019">
    <property type="protein sequence ID" value="GGZ81698.1"/>
    <property type="molecule type" value="Genomic_DNA"/>
</dbReference>
<sequence>MKKTRINIRTLLTTGLALSAVTAISIVTPPTFASPQANAQCATTPSKLSASYILESSNGVQSRNSELVLYRNGKTVAHHYPQTQITESWYLSPNQQVKPTRFFDSAKRAIEYQPGEKVHGKTETDWDYRNNLISQALLSQLDLVKETGTGCELTRHYSKTIGHTKISVQWAVEQSLLLEYSWQQDNKKEMWTLTQVNHDAKEVDRFFEQRSQYQTTDFADIGDDHSDPFLTKMVTLGFIEKGASGFYDDKGNALAGGHHH</sequence>
<reference evidence="2" key="2">
    <citation type="submission" date="2020-09" db="EMBL/GenBank/DDBJ databases">
        <authorList>
            <person name="Sun Q."/>
            <person name="Kim S."/>
        </authorList>
    </citation>
    <scope>NUCLEOTIDE SEQUENCE</scope>
    <source>
        <strain evidence="2">KCTC 32337</strain>
    </source>
</reference>
<accession>A0A8H9IDT1</accession>
<protein>
    <submittedName>
        <fullName evidence="2">Uncharacterized protein</fullName>
    </submittedName>
</protein>
<gene>
    <name evidence="2" type="ORF">GCM10011274_44320</name>
</gene>